<dbReference type="InterPro" id="IPR003439">
    <property type="entry name" value="ABC_transporter-like_ATP-bd"/>
</dbReference>
<evidence type="ECO:0000256" key="2">
    <source>
        <dbReference type="ARBA" id="ARBA00022840"/>
    </source>
</evidence>
<gene>
    <name evidence="4" type="ORF">E6G99_07490</name>
</gene>
<dbReference type="AlphaFoldDB" id="A0A537LGT0"/>
<proteinExistence type="predicted"/>
<reference evidence="4 5" key="1">
    <citation type="journal article" date="2019" name="Nat. Microbiol.">
        <title>Mediterranean grassland soil C-N compound turnover is dependent on rainfall and depth, and is mediated by genomically divergent microorganisms.</title>
        <authorList>
            <person name="Diamond S."/>
            <person name="Andeer P.F."/>
            <person name="Li Z."/>
            <person name="Crits-Christoph A."/>
            <person name="Burstein D."/>
            <person name="Anantharaman K."/>
            <person name="Lane K.R."/>
            <person name="Thomas B.C."/>
            <person name="Pan C."/>
            <person name="Northen T.R."/>
            <person name="Banfield J.F."/>
        </authorList>
    </citation>
    <scope>NUCLEOTIDE SEQUENCE [LARGE SCALE GENOMIC DNA]</scope>
    <source>
        <strain evidence="4">NP_2</strain>
    </source>
</reference>
<dbReference type="InterPro" id="IPR027417">
    <property type="entry name" value="P-loop_NTPase"/>
</dbReference>
<keyword evidence="2 4" id="KW-0067">ATP-binding</keyword>
<dbReference type="EMBL" id="VBAJ01000190">
    <property type="protein sequence ID" value="TMJ07224.1"/>
    <property type="molecule type" value="Genomic_DNA"/>
</dbReference>
<dbReference type="SMART" id="SM00382">
    <property type="entry name" value="AAA"/>
    <property type="match status" value="1"/>
</dbReference>
<dbReference type="PANTHER" id="PTHR43790">
    <property type="entry name" value="CARBOHYDRATE TRANSPORT ATP-BINDING PROTEIN MG119-RELATED"/>
    <property type="match status" value="1"/>
</dbReference>
<dbReference type="GO" id="GO:0005524">
    <property type="term" value="F:ATP binding"/>
    <property type="evidence" value="ECO:0007669"/>
    <property type="project" value="UniProtKB-KW"/>
</dbReference>
<dbReference type="PROSITE" id="PS50893">
    <property type="entry name" value="ABC_TRANSPORTER_2"/>
    <property type="match status" value="2"/>
</dbReference>
<dbReference type="Gene3D" id="3.40.50.300">
    <property type="entry name" value="P-loop containing nucleotide triphosphate hydrolases"/>
    <property type="match status" value="2"/>
</dbReference>
<dbReference type="InterPro" id="IPR003593">
    <property type="entry name" value="AAA+_ATPase"/>
</dbReference>
<sequence length="507" mass="55240">MHNVEPLVALRGITKSFPGILANDRVDFDVYPGEIHALLGENGAGKSTLVKVLYGIHQADTGTIQFGDRAVQIRSPHDARRLGIGMVFQQFTLIPALSVVENVALFLPHLPAVLDHGVIARRIEEVSGRYGLAVDPWAPAWRLSVGEQQKVEILKLLLARSRVLILDEPTRVLVPHEIDGLFRVLAGLREHGYAVVFITHKLPEVLTCADRITVMRGGTVAGTLVRAEATERGLVGLMFGTAWPEEGSSRREPIRESARPLLELREVDTSGDGVSLRQITLTIAPGEIVGVAGVSGNGQRELGDVILGLTQTARGKKIIHGQDATRWSVDRIRRSGVAFVPEDPLRMLIVPPLSVLENMALADTRKYARHVGLTVDWIAVRRDLEQSTRRLALEMLPPAVPAGTLSGGNVQRLSLVRELSIDPRLIVALYPTRGLDVRGATAARHLLLAMRNRGAGELLISEDLGELFSMSDRLIVLYRGRIVGEARPKDTTVYEIGRLMTGGVAGG</sequence>
<accession>A0A537LGT0</accession>
<dbReference type="PROSITE" id="PS00211">
    <property type="entry name" value="ABC_TRANSPORTER_1"/>
    <property type="match status" value="1"/>
</dbReference>
<dbReference type="GO" id="GO:0016887">
    <property type="term" value="F:ATP hydrolysis activity"/>
    <property type="evidence" value="ECO:0007669"/>
    <property type="project" value="InterPro"/>
</dbReference>
<comment type="caution">
    <text evidence="4">The sequence shown here is derived from an EMBL/GenBank/DDBJ whole genome shotgun (WGS) entry which is preliminary data.</text>
</comment>
<dbReference type="Pfam" id="PF00005">
    <property type="entry name" value="ABC_tran"/>
    <property type="match status" value="2"/>
</dbReference>
<dbReference type="Proteomes" id="UP000318661">
    <property type="component" value="Unassembled WGS sequence"/>
</dbReference>
<dbReference type="SUPFAM" id="SSF52540">
    <property type="entry name" value="P-loop containing nucleoside triphosphate hydrolases"/>
    <property type="match status" value="2"/>
</dbReference>
<name>A0A537LGT0_9BACT</name>
<evidence type="ECO:0000313" key="5">
    <source>
        <dbReference type="Proteomes" id="UP000318661"/>
    </source>
</evidence>
<dbReference type="InterPro" id="IPR050107">
    <property type="entry name" value="ABC_carbohydrate_import_ATPase"/>
</dbReference>
<dbReference type="PANTHER" id="PTHR43790:SF4">
    <property type="entry name" value="GUANOSINE IMPORT ATP-BINDING PROTEIN NUPO"/>
    <property type="match status" value="1"/>
</dbReference>
<dbReference type="CDD" id="cd03216">
    <property type="entry name" value="ABC_Carb_Monos_I"/>
    <property type="match status" value="1"/>
</dbReference>
<protein>
    <submittedName>
        <fullName evidence="4">ABC transporter ATP-binding protein</fullName>
    </submittedName>
</protein>
<keyword evidence="1" id="KW-0547">Nucleotide-binding</keyword>
<organism evidence="4 5">
    <name type="scientific">Candidatus Segetimicrobium genomatis</name>
    <dbReference type="NCBI Taxonomy" id="2569760"/>
    <lineage>
        <taxon>Bacteria</taxon>
        <taxon>Bacillati</taxon>
        <taxon>Candidatus Sysuimicrobiota</taxon>
        <taxon>Candidatus Sysuimicrobiia</taxon>
        <taxon>Candidatus Sysuimicrobiales</taxon>
        <taxon>Candidatus Segetimicrobiaceae</taxon>
        <taxon>Candidatus Segetimicrobium</taxon>
    </lineage>
</organism>
<feature type="domain" description="ABC transporter" evidence="3">
    <location>
        <begin position="259"/>
        <end position="504"/>
    </location>
</feature>
<evidence type="ECO:0000256" key="1">
    <source>
        <dbReference type="ARBA" id="ARBA00022741"/>
    </source>
</evidence>
<dbReference type="InterPro" id="IPR017871">
    <property type="entry name" value="ABC_transporter-like_CS"/>
</dbReference>
<dbReference type="CDD" id="cd03215">
    <property type="entry name" value="ABC_Carb_Monos_II"/>
    <property type="match status" value="1"/>
</dbReference>
<evidence type="ECO:0000259" key="3">
    <source>
        <dbReference type="PROSITE" id="PS50893"/>
    </source>
</evidence>
<feature type="domain" description="ABC transporter" evidence="3">
    <location>
        <begin position="8"/>
        <end position="242"/>
    </location>
</feature>
<evidence type="ECO:0000313" key="4">
    <source>
        <dbReference type="EMBL" id="TMJ07224.1"/>
    </source>
</evidence>